<evidence type="ECO:0000313" key="3">
    <source>
        <dbReference type="Proteomes" id="UP000481861"/>
    </source>
</evidence>
<dbReference type="EMBL" id="JAADJZ010000020">
    <property type="protein sequence ID" value="KAF2868133.1"/>
    <property type="molecule type" value="Genomic_DNA"/>
</dbReference>
<name>A0A7C8I621_9PLEO</name>
<evidence type="ECO:0000259" key="1">
    <source>
        <dbReference type="Pfam" id="PF12937"/>
    </source>
</evidence>
<evidence type="ECO:0000313" key="2">
    <source>
        <dbReference type="EMBL" id="KAF2868133.1"/>
    </source>
</evidence>
<reference evidence="2 3" key="1">
    <citation type="submission" date="2020-01" db="EMBL/GenBank/DDBJ databases">
        <authorList>
            <consortium name="DOE Joint Genome Institute"/>
            <person name="Haridas S."/>
            <person name="Albert R."/>
            <person name="Binder M."/>
            <person name="Bloem J."/>
            <person name="Labutti K."/>
            <person name="Salamov A."/>
            <person name="Andreopoulos B."/>
            <person name="Baker S.E."/>
            <person name="Barry K."/>
            <person name="Bills G."/>
            <person name="Bluhm B.H."/>
            <person name="Cannon C."/>
            <person name="Castanera R."/>
            <person name="Culley D.E."/>
            <person name="Daum C."/>
            <person name="Ezra D."/>
            <person name="Gonzalez J.B."/>
            <person name="Henrissat B."/>
            <person name="Kuo A."/>
            <person name="Liang C."/>
            <person name="Lipzen A."/>
            <person name="Lutzoni F."/>
            <person name="Magnuson J."/>
            <person name="Mondo S."/>
            <person name="Nolan M."/>
            <person name="Ohm R."/>
            <person name="Pangilinan J."/>
            <person name="Park H.-J.H."/>
            <person name="Ramirez L."/>
            <person name="Alfaro M."/>
            <person name="Sun H."/>
            <person name="Tritt A."/>
            <person name="Yoshinaga Y."/>
            <person name="Zwiers L.-H.L."/>
            <person name="Turgeon B.G."/>
            <person name="Goodwin S.B."/>
            <person name="Spatafora J.W."/>
            <person name="Crous P.W."/>
            <person name="Grigoriev I.V."/>
        </authorList>
    </citation>
    <scope>NUCLEOTIDE SEQUENCE [LARGE SCALE GENOMIC DNA]</scope>
    <source>
        <strain evidence="2 3">CBS 611.86</strain>
    </source>
</reference>
<feature type="domain" description="F-box" evidence="1">
    <location>
        <begin position="9"/>
        <end position="46"/>
    </location>
</feature>
<dbReference type="Proteomes" id="UP000481861">
    <property type="component" value="Unassembled WGS sequence"/>
</dbReference>
<dbReference type="Gene3D" id="1.20.1280.50">
    <property type="match status" value="1"/>
</dbReference>
<keyword evidence="3" id="KW-1185">Reference proteome</keyword>
<dbReference type="InterPro" id="IPR001810">
    <property type="entry name" value="F-box_dom"/>
</dbReference>
<dbReference type="Pfam" id="PF12937">
    <property type="entry name" value="F-box-like"/>
    <property type="match status" value="1"/>
</dbReference>
<dbReference type="AlphaFoldDB" id="A0A7C8I621"/>
<protein>
    <recommendedName>
        <fullName evidence="1">F-box domain-containing protein</fullName>
    </recommendedName>
</protein>
<proteinExistence type="predicted"/>
<sequence length="308" mass="35241">MTNLNSLATEVQLQIAGYLPPRSLLALARTSKKWNAPAEEALYRAPKIQKHDLNRRLMCLLKALFHQRERIQKMRGLSLLLRNLCIPVAKPSQTWEHVAIRTELLERLKATGVSNQAWFDRIMSWDLMAWYGALITILPNLKALHIEYLAGPDYWIESGMDFRHNNCPSRRLFHLQFIGGGTNDQIPGLQNLKYLTYPVGQLLSPWLALSKLETLELGIRSNFMGDTSHPPLSPVMSGVTRLIMKCDLRILLRGHYRSENLKQLISKLPSIKHIELSLGDDSENDSGSTDPYERAELWATEWSRHHSS</sequence>
<gene>
    <name evidence="2" type="ORF">BDV95DRAFT_597458</name>
</gene>
<organism evidence="2 3">
    <name type="scientific">Massariosphaeria phaeospora</name>
    <dbReference type="NCBI Taxonomy" id="100035"/>
    <lineage>
        <taxon>Eukaryota</taxon>
        <taxon>Fungi</taxon>
        <taxon>Dikarya</taxon>
        <taxon>Ascomycota</taxon>
        <taxon>Pezizomycotina</taxon>
        <taxon>Dothideomycetes</taxon>
        <taxon>Pleosporomycetidae</taxon>
        <taxon>Pleosporales</taxon>
        <taxon>Pleosporales incertae sedis</taxon>
        <taxon>Massariosphaeria</taxon>
    </lineage>
</organism>
<dbReference type="SUPFAM" id="SSF81383">
    <property type="entry name" value="F-box domain"/>
    <property type="match status" value="1"/>
</dbReference>
<accession>A0A7C8I621</accession>
<dbReference type="InterPro" id="IPR036047">
    <property type="entry name" value="F-box-like_dom_sf"/>
</dbReference>
<comment type="caution">
    <text evidence="2">The sequence shown here is derived from an EMBL/GenBank/DDBJ whole genome shotgun (WGS) entry which is preliminary data.</text>
</comment>
<dbReference type="CDD" id="cd09917">
    <property type="entry name" value="F-box_SF"/>
    <property type="match status" value="1"/>
</dbReference>